<dbReference type="AlphaFoldDB" id="A0A067LZP7"/>
<proteinExistence type="predicted"/>
<evidence type="ECO:0000256" key="1">
    <source>
        <dbReference type="ARBA" id="ARBA00023315"/>
    </source>
</evidence>
<protein>
    <recommendedName>
        <fullName evidence="2">Choline/carnitine acyltransferase domain-containing protein</fullName>
    </recommendedName>
</protein>
<name>A0A067LZP7_BOTB1</name>
<dbReference type="GO" id="GO:0016746">
    <property type="term" value="F:acyltransferase activity"/>
    <property type="evidence" value="ECO:0007669"/>
    <property type="project" value="UniProtKB-KW"/>
</dbReference>
<feature type="domain" description="Choline/carnitine acyltransferase" evidence="2">
    <location>
        <begin position="2"/>
        <end position="49"/>
    </location>
</feature>
<keyword evidence="1" id="KW-0012">Acyltransferase</keyword>
<keyword evidence="1" id="KW-0808">Transferase</keyword>
<keyword evidence="4" id="KW-1185">Reference proteome</keyword>
<evidence type="ECO:0000313" key="4">
    <source>
        <dbReference type="Proteomes" id="UP000027195"/>
    </source>
</evidence>
<gene>
    <name evidence="3" type="ORF">BOTBODRAFT_59697</name>
</gene>
<dbReference type="InterPro" id="IPR039551">
    <property type="entry name" value="Cho/carn_acyl_trans"/>
</dbReference>
<evidence type="ECO:0000259" key="2">
    <source>
        <dbReference type="Pfam" id="PF00755"/>
    </source>
</evidence>
<dbReference type="InterPro" id="IPR042572">
    <property type="entry name" value="Carn_acyl_trans_N"/>
</dbReference>
<dbReference type="Pfam" id="PF00755">
    <property type="entry name" value="Carn_acyltransf"/>
    <property type="match status" value="1"/>
</dbReference>
<accession>A0A067LZP7</accession>
<dbReference type="OrthoDB" id="240216at2759"/>
<sequence>MPSLEDTCKRYLLALKGLQDHSEHARTKKAIQGFLNGDGQRIQEKLKQANRGELCSCNQLEYCCV</sequence>
<dbReference type="InParanoid" id="A0A067LZP7"/>
<dbReference type="STRING" id="930990.A0A067LZP7"/>
<dbReference type="SUPFAM" id="SSF52777">
    <property type="entry name" value="CoA-dependent acyltransferases"/>
    <property type="match status" value="1"/>
</dbReference>
<organism evidence="3 4">
    <name type="scientific">Botryobasidium botryosum (strain FD-172 SS1)</name>
    <dbReference type="NCBI Taxonomy" id="930990"/>
    <lineage>
        <taxon>Eukaryota</taxon>
        <taxon>Fungi</taxon>
        <taxon>Dikarya</taxon>
        <taxon>Basidiomycota</taxon>
        <taxon>Agaricomycotina</taxon>
        <taxon>Agaricomycetes</taxon>
        <taxon>Cantharellales</taxon>
        <taxon>Botryobasidiaceae</taxon>
        <taxon>Botryobasidium</taxon>
    </lineage>
</organism>
<dbReference type="Gene3D" id="1.10.275.20">
    <property type="entry name" value="Choline/Carnitine o-acyltransferase"/>
    <property type="match status" value="1"/>
</dbReference>
<dbReference type="EMBL" id="KL198099">
    <property type="protein sequence ID" value="KDQ07845.1"/>
    <property type="molecule type" value="Genomic_DNA"/>
</dbReference>
<dbReference type="HOGENOM" id="CLU_2849390_0_0_1"/>
<reference evidence="4" key="1">
    <citation type="journal article" date="2014" name="Proc. Natl. Acad. Sci. U.S.A.">
        <title>Extensive sampling of basidiomycete genomes demonstrates inadequacy of the white-rot/brown-rot paradigm for wood decay fungi.</title>
        <authorList>
            <person name="Riley R."/>
            <person name="Salamov A.A."/>
            <person name="Brown D.W."/>
            <person name="Nagy L.G."/>
            <person name="Floudas D."/>
            <person name="Held B.W."/>
            <person name="Levasseur A."/>
            <person name="Lombard V."/>
            <person name="Morin E."/>
            <person name="Otillar R."/>
            <person name="Lindquist E.A."/>
            <person name="Sun H."/>
            <person name="LaButti K.M."/>
            <person name="Schmutz J."/>
            <person name="Jabbour D."/>
            <person name="Luo H."/>
            <person name="Baker S.E."/>
            <person name="Pisabarro A.G."/>
            <person name="Walton J.D."/>
            <person name="Blanchette R.A."/>
            <person name="Henrissat B."/>
            <person name="Martin F."/>
            <person name="Cullen D."/>
            <person name="Hibbett D.S."/>
            <person name="Grigoriev I.V."/>
        </authorList>
    </citation>
    <scope>NUCLEOTIDE SEQUENCE [LARGE SCALE GENOMIC DNA]</scope>
    <source>
        <strain evidence="4">FD-172 SS1</strain>
    </source>
</reference>
<evidence type="ECO:0000313" key="3">
    <source>
        <dbReference type="EMBL" id="KDQ07845.1"/>
    </source>
</evidence>
<dbReference type="Proteomes" id="UP000027195">
    <property type="component" value="Unassembled WGS sequence"/>
</dbReference>